<reference evidence="1 2" key="3">
    <citation type="journal article" date="2010" name="BMC Genomics">
        <title>Transcriptome sequencing and comparative analysis of cucumber flowers with different sex types.</title>
        <authorList>
            <person name="Guo S."/>
            <person name="Zheng Y."/>
            <person name="Joung J.G."/>
            <person name="Liu S."/>
            <person name="Zhang Z."/>
            <person name="Crasta O.R."/>
            <person name="Sobral B.W."/>
            <person name="Xu Y."/>
            <person name="Huang S."/>
            <person name="Fei Z."/>
        </authorList>
    </citation>
    <scope>NUCLEOTIDE SEQUENCE [LARGE SCALE GENOMIC DNA]</scope>
    <source>
        <strain evidence="2">cv. 9930</strain>
    </source>
</reference>
<proteinExistence type="predicted"/>
<protein>
    <submittedName>
        <fullName evidence="1">Uncharacterized protein</fullName>
    </submittedName>
</protein>
<keyword evidence="2" id="KW-1185">Reference proteome</keyword>
<dbReference type="AlphaFoldDB" id="A0A0A0KU35"/>
<dbReference type="Proteomes" id="UP000029981">
    <property type="component" value="Chromosome 5"/>
</dbReference>
<reference evidence="1 2" key="4">
    <citation type="journal article" date="2011" name="BMC Genomics">
        <title>RNA-Seq improves annotation of protein-coding genes in the cucumber genome.</title>
        <authorList>
            <person name="Li Z."/>
            <person name="Zhang Z."/>
            <person name="Yan P."/>
            <person name="Huang S."/>
            <person name="Fei Z."/>
            <person name="Lin K."/>
        </authorList>
    </citation>
    <scope>NUCLEOTIDE SEQUENCE [LARGE SCALE GENOMIC DNA]</scope>
    <source>
        <strain evidence="2">cv. 9930</strain>
    </source>
</reference>
<evidence type="ECO:0000313" key="2">
    <source>
        <dbReference type="Proteomes" id="UP000029981"/>
    </source>
</evidence>
<organism evidence="1 2">
    <name type="scientific">Cucumis sativus</name>
    <name type="common">Cucumber</name>
    <dbReference type="NCBI Taxonomy" id="3659"/>
    <lineage>
        <taxon>Eukaryota</taxon>
        <taxon>Viridiplantae</taxon>
        <taxon>Streptophyta</taxon>
        <taxon>Embryophyta</taxon>
        <taxon>Tracheophyta</taxon>
        <taxon>Spermatophyta</taxon>
        <taxon>Magnoliopsida</taxon>
        <taxon>eudicotyledons</taxon>
        <taxon>Gunneridae</taxon>
        <taxon>Pentapetalae</taxon>
        <taxon>rosids</taxon>
        <taxon>fabids</taxon>
        <taxon>Cucurbitales</taxon>
        <taxon>Cucurbitaceae</taxon>
        <taxon>Benincaseae</taxon>
        <taxon>Cucumis</taxon>
    </lineage>
</organism>
<evidence type="ECO:0000313" key="1">
    <source>
        <dbReference type="EMBL" id="KGN51246.1"/>
    </source>
</evidence>
<name>A0A0A0KU35_CUCSA</name>
<reference evidence="1 2" key="1">
    <citation type="journal article" date="2009" name="Nat. Genet.">
        <title>The genome of the cucumber, Cucumis sativus L.</title>
        <authorList>
            <person name="Huang S."/>
            <person name="Li R."/>
            <person name="Zhang Z."/>
            <person name="Li L."/>
            <person name="Gu X."/>
            <person name="Fan W."/>
            <person name="Lucas W.J."/>
            <person name="Wang X."/>
            <person name="Xie B."/>
            <person name="Ni P."/>
            <person name="Ren Y."/>
            <person name="Zhu H."/>
            <person name="Li J."/>
            <person name="Lin K."/>
            <person name="Jin W."/>
            <person name="Fei Z."/>
            <person name="Li G."/>
            <person name="Staub J."/>
            <person name="Kilian A."/>
            <person name="van der Vossen E.A."/>
            <person name="Wu Y."/>
            <person name="Guo J."/>
            <person name="He J."/>
            <person name="Jia Z."/>
            <person name="Ren Y."/>
            <person name="Tian G."/>
            <person name="Lu Y."/>
            <person name="Ruan J."/>
            <person name="Qian W."/>
            <person name="Wang M."/>
            <person name="Huang Q."/>
            <person name="Li B."/>
            <person name="Xuan Z."/>
            <person name="Cao J."/>
            <person name="Asan"/>
            <person name="Wu Z."/>
            <person name="Zhang J."/>
            <person name="Cai Q."/>
            <person name="Bai Y."/>
            <person name="Zhao B."/>
            <person name="Han Y."/>
            <person name="Li Y."/>
            <person name="Li X."/>
            <person name="Wang S."/>
            <person name="Shi Q."/>
            <person name="Liu S."/>
            <person name="Cho W.K."/>
            <person name="Kim J.Y."/>
            <person name="Xu Y."/>
            <person name="Heller-Uszynska K."/>
            <person name="Miao H."/>
            <person name="Cheng Z."/>
            <person name="Zhang S."/>
            <person name="Wu J."/>
            <person name="Yang Y."/>
            <person name="Kang H."/>
            <person name="Li M."/>
            <person name="Liang H."/>
            <person name="Ren X."/>
            <person name="Shi Z."/>
            <person name="Wen M."/>
            <person name="Jian M."/>
            <person name="Yang H."/>
            <person name="Zhang G."/>
            <person name="Yang Z."/>
            <person name="Chen R."/>
            <person name="Liu S."/>
            <person name="Li J."/>
            <person name="Ma L."/>
            <person name="Liu H."/>
            <person name="Zhou Y."/>
            <person name="Zhao J."/>
            <person name="Fang X."/>
            <person name="Li G."/>
            <person name="Fang L."/>
            <person name="Li Y."/>
            <person name="Liu D."/>
            <person name="Zheng H."/>
            <person name="Zhang Y."/>
            <person name="Qin N."/>
            <person name="Li Z."/>
            <person name="Yang G."/>
            <person name="Yang S."/>
            <person name="Bolund L."/>
            <person name="Kristiansen K."/>
            <person name="Zheng H."/>
            <person name="Li S."/>
            <person name="Zhang X."/>
            <person name="Yang H."/>
            <person name="Wang J."/>
            <person name="Sun R."/>
            <person name="Zhang B."/>
            <person name="Jiang S."/>
            <person name="Wang J."/>
            <person name="Du Y."/>
            <person name="Li S."/>
        </authorList>
    </citation>
    <scope>NUCLEOTIDE SEQUENCE [LARGE SCALE GENOMIC DNA]</scope>
    <source>
        <strain evidence="2">cv. 9930</strain>
    </source>
</reference>
<dbReference type="EMBL" id="CM002926">
    <property type="protein sequence ID" value="KGN51246.1"/>
    <property type="molecule type" value="Genomic_DNA"/>
</dbReference>
<accession>A0A0A0KU35</accession>
<dbReference type="Gramene" id="KGN51246">
    <property type="protein sequence ID" value="KGN51246"/>
    <property type="gene ID" value="Csa_5G503590"/>
</dbReference>
<reference evidence="1 2" key="2">
    <citation type="journal article" date="2009" name="PLoS ONE">
        <title>An integrated genetic and cytogenetic map of the cucumber genome.</title>
        <authorList>
            <person name="Ren Y."/>
            <person name="Zhang Z."/>
            <person name="Liu J."/>
            <person name="Staub J.E."/>
            <person name="Han Y."/>
            <person name="Cheng Z."/>
            <person name="Li X."/>
            <person name="Lu J."/>
            <person name="Miao H."/>
            <person name="Kang H."/>
            <person name="Xie B."/>
            <person name="Gu X."/>
            <person name="Wang X."/>
            <person name="Du Y."/>
            <person name="Jin W."/>
            <person name="Huang S."/>
        </authorList>
    </citation>
    <scope>NUCLEOTIDE SEQUENCE [LARGE SCALE GENOMIC DNA]</scope>
    <source>
        <strain evidence="2">cv. 9930</strain>
    </source>
</reference>
<gene>
    <name evidence="1" type="ORF">Csa_5G503590</name>
</gene>
<sequence length="106" mass="12803">MFLNNTTFANIVVWVWGCGCENWILKSRLQQIKWLFIITVPTIILSIEWQITRNFRTSGECFDLRFRKSLLQLLIKESPKFAWSSEFNLQRKFSISRRFRKLLLRS</sequence>